<dbReference type="Pfam" id="PF09441">
    <property type="entry name" value="Abp2"/>
    <property type="match status" value="1"/>
</dbReference>
<name>A0A2T4BNX5_9HYPO</name>
<feature type="compositionally biased region" description="Pro residues" evidence="1">
    <location>
        <begin position="327"/>
        <end position="336"/>
    </location>
</feature>
<proteinExistence type="predicted"/>
<feature type="compositionally biased region" description="Polar residues" evidence="1">
    <location>
        <begin position="1"/>
        <end position="15"/>
    </location>
</feature>
<evidence type="ECO:0000313" key="2">
    <source>
        <dbReference type="EMBL" id="PTB70959.1"/>
    </source>
</evidence>
<dbReference type="Proteomes" id="UP000241546">
    <property type="component" value="Unassembled WGS sequence"/>
</dbReference>
<feature type="region of interest" description="Disordered" evidence="1">
    <location>
        <begin position="1"/>
        <end position="27"/>
    </location>
</feature>
<dbReference type="InterPro" id="IPR018562">
    <property type="entry name" value="ARS-binding_2"/>
</dbReference>
<feature type="compositionally biased region" description="Polar residues" evidence="1">
    <location>
        <begin position="197"/>
        <end position="209"/>
    </location>
</feature>
<gene>
    <name evidence="2" type="ORF">BBK36DRAFT_1137604</name>
</gene>
<feature type="region of interest" description="Disordered" evidence="1">
    <location>
        <begin position="274"/>
        <end position="364"/>
    </location>
</feature>
<keyword evidence="3" id="KW-1185">Reference proteome</keyword>
<dbReference type="OrthoDB" id="2104370at2759"/>
<evidence type="ECO:0000256" key="1">
    <source>
        <dbReference type="SAM" id="MobiDB-lite"/>
    </source>
</evidence>
<dbReference type="AlphaFoldDB" id="A0A2T4BNX5"/>
<organism evidence="2 3">
    <name type="scientific">Trichoderma citrinoviride</name>
    <dbReference type="NCBI Taxonomy" id="58853"/>
    <lineage>
        <taxon>Eukaryota</taxon>
        <taxon>Fungi</taxon>
        <taxon>Dikarya</taxon>
        <taxon>Ascomycota</taxon>
        <taxon>Pezizomycotina</taxon>
        <taxon>Sordariomycetes</taxon>
        <taxon>Hypocreomycetidae</taxon>
        <taxon>Hypocreales</taxon>
        <taxon>Hypocreaceae</taxon>
        <taxon>Trichoderma</taxon>
    </lineage>
</organism>
<dbReference type="GeneID" id="36601296"/>
<feature type="region of interest" description="Disordered" evidence="1">
    <location>
        <begin position="181"/>
        <end position="235"/>
    </location>
</feature>
<dbReference type="EMBL" id="KZ680207">
    <property type="protein sequence ID" value="PTB70959.1"/>
    <property type="molecule type" value="Genomic_DNA"/>
</dbReference>
<feature type="compositionally biased region" description="Low complexity" evidence="1">
    <location>
        <begin position="18"/>
        <end position="27"/>
    </location>
</feature>
<sequence length="718" mass="78111">MSSPQAVATQTSLAVSNPRPLAARPALPDRNVTPDTIEDAYVRFIFYCNPALPLDADTESLREAFANPPRSGGKSFSPFLIFDLVQRFYRKEIKTWTELTTRLGVEPPDLSKDESAQKVAQYGVRLKKWMNSMHVKAFFEYLMDITNDYWTNVPDDPNPIGQPVRDGVAIEDDMALRALLPHIRPKRGRKRPEADDSTGSPVAQRQRLSPPSAIDAPRASWSAHPDARAQGMPMDSLRPGVAAAWGLGDSVQTPLSRYPNSAITPSTRSSFWDDALEPRSAITPSKPKTSTHRRGPKNVSSAWKPGGGDVSSKPRGRPPINRAPAAEPSPPNPPPMTSWAPTPDSNPSDPPVATMPKEPMPLAPDAAQMHPQIRNQVVAARADSVASMQAAAQVRVQQQQQPPPPAQVQIIPPPASSSNLGLAGMGIQPPLDGARPARPSISLQVPERQGGTVRLATPPLPPPPSMVPVDGLTASEAPALQGVANQGLPAPQANGWDPFSQPPTAGVYETNTVPTSAGASQAGGSTSNKEVPRYFFEDLDDRTNVDGLISYFTHVLHNSDWIDPEGNQQEIAGMDECTAMVNATVEHMYRNAESSQAFLINLAALCGAKMLMTNRPRCYRVETSEGVYTYYFDWQYRFGHLKGQFTMTHSVPVTMWKKPGPREAAEASQPGGVPAAESLTNEQWQAKYGALMDELEKRDQELFKMQNGVLNAMRRDGG</sequence>
<dbReference type="GO" id="GO:0003688">
    <property type="term" value="F:DNA replication origin binding"/>
    <property type="evidence" value="ECO:0007669"/>
    <property type="project" value="TreeGrafter"/>
</dbReference>
<evidence type="ECO:0000313" key="3">
    <source>
        <dbReference type="Proteomes" id="UP000241546"/>
    </source>
</evidence>
<protein>
    <recommendedName>
        <fullName evidence="4">ARS binding protein 2</fullName>
    </recommendedName>
</protein>
<dbReference type="RefSeq" id="XP_024754279.1">
    <property type="nucleotide sequence ID" value="XM_024893178.1"/>
</dbReference>
<dbReference type="PANTHER" id="PTHR42048:SF1">
    <property type="entry name" value="ARS-BINDING PROTEIN 2"/>
    <property type="match status" value="1"/>
</dbReference>
<accession>A0A2T4BNX5</accession>
<reference evidence="3" key="1">
    <citation type="submission" date="2016-07" db="EMBL/GenBank/DDBJ databases">
        <title>Multiple horizontal gene transfer events from other fungi enriched the ability of initially mycotrophic Trichoderma (Ascomycota) to feed on dead plant biomass.</title>
        <authorList>
            <consortium name="DOE Joint Genome Institute"/>
            <person name="Atanasova L."/>
            <person name="Chenthamara K."/>
            <person name="Zhang J."/>
            <person name="Grujic M."/>
            <person name="Henrissat B."/>
            <person name="Kuo A."/>
            <person name="Aerts A."/>
            <person name="Salamov A."/>
            <person name="Lipzen A."/>
            <person name="Labutti K."/>
            <person name="Barry K."/>
            <person name="Miao Y."/>
            <person name="Rahimi M.J."/>
            <person name="Shen Q."/>
            <person name="Grigoriev I.V."/>
            <person name="Kubicek C.P."/>
            <person name="Druzhinina I.S."/>
        </authorList>
    </citation>
    <scope>NUCLEOTIDE SEQUENCE [LARGE SCALE GENOMIC DNA]</scope>
    <source>
        <strain evidence="3">TUCIM 6016</strain>
    </source>
</reference>
<evidence type="ECO:0008006" key="4">
    <source>
        <dbReference type="Google" id="ProtNLM"/>
    </source>
</evidence>
<dbReference type="PANTHER" id="PTHR42048">
    <property type="entry name" value="ARS-BINDING PROTEIN 2"/>
    <property type="match status" value="1"/>
</dbReference>